<dbReference type="InterPro" id="IPR011335">
    <property type="entry name" value="Restrct_endonuc-II-like"/>
</dbReference>
<reference evidence="1 2" key="1">
    <citation type="journal article" date="2016" name="Virology">
        <title>The genome of AR9, a giant transducing Bacillus phage encoding two multisubunit RNA polymerases.</title>
        <authorList>
            <person name="Lavysh D."/>
            <person name="Sokolova M."/>
            <person name="Minakhin L."/>
            <person name="Yakunina M."/>
            <person name="Artamonova T."/>
            <person name="Kozyavkin S."/>
            <person name="Makarova K.S."/>
            <person name="Koonin E.V."/>
            <person name="Severinov K."/>
        </authorList>
    </citation>
    <scope>NUCLEOTIDE SEQUENCE [LARGE SCALE GENOMIC DNA]</scope>
</reference>
<dbReference type="KEGG" id="vg:29058906"/>
<evidence type="ECO:0000313" key="2">
    <source>
        <dbReference type="Proteomes" id="UP000202618"/>
    </source>
</evidence>
<evidence type="ECO:0000313" key="1">
    <source>
        <dbReference type="EMBL" id="AMS01272.1"/>
    </source>
</evidence>
<organism evidence="1 2">
    <name type="scientific">Bacillus phage AR9</name>
    <dbReference type="NCBI Taxonomy" id="1815509"/>
    <lineage>
        <taxon>Viruses</taxon>
        <taxon>Duplodnaviria</taxon>
        <taxon>Heunggongvirae</taxon>
        <taxon>Uroviricota</taxon>
        <taxon>Caudoviricetes</taxon>
        <taxon>Takahashivirus</taxon>
        <taxon>Bacillus phage PBS1</taxon>
    </lineage>
</organism>
<dbReference type="CDD" id="cd22328">
    <property type="entry name" value="Hef-like"/>
    <property type="match status" value="1"/>
</dbReference>
<dbReference type="EMBL" id="KU878088">
    <property type="protein sequence ID" value="AMS01272.1"/>
    <property type="molecule type" value="Genomic_DNA"/>
</dbReference>
<dbReference type="SUPFAM" id="SSF52980">
    <property type="entry name" value="Restriction endonuclease-like"/>
    <property type="match status" value="1"/>
</dbReference>
<dbReference type="GO" id="GO:0004519">
    <property type="term" value="F:endonuclease activity"/>
    <property type="evidence" value="ECO:0007669"/>
    <property type="project" value="UniProtKB-KW"/>
</dbReference>
<proteinExistence type="predicted"/>
<name>A0A172JI97_BPPB1</name>
<keyword evidence="1" id="KW-0255">Endonuclease</keyword>
<dbReference type="OrthoDB" id="24132at10239"/>
<dbReference type="RefSeq" id="YP_009283092.1">
    <property type="nucleotide sequence ID" value="NC_031039.1"/>
</dbReference>
<dbReference type="Proteomes" id="UP000202618">
    <property type="component" value="Segment"/>
</dbReference>
<protein>
    <submittedName>
        <fullName evidence="1">Hef-like homing endonuclease</fullName>
    </submittedName>
</protein>
<keyword evidence="1" id="KW-0540">Nuclease</keyword>
<sequence length="582" mass="69110">MIVLPKKKTTEMFIKEVYELVGDEYTVLGEYTGTNNKIKMKHEKCSHEYYVTPNGFLNAGNRCPLHKSERISKRKNKTTEMFIKEVYDLVGDEYTVLGEYINSSKLVLLRHNICNKEFKKRPNDFLSKGSRCPDCTKKLIKRKKTKTTEMFIKEVYDLVGDEYTVLGEYISSQDKIEMRHNTSDSHNFFITPTNFLKRKRCNICNKKPKNKGSNGFKEDFYRIFNSNDYTIKSRYINNKTPIVIEHSCGYSWEVRPVDILHGNSRGKKVKRDCPRCQLKKHNSKDEIELYDYIKQILPNSTNVILSDRKILEGLELDIYIPSKKIAIEYNGLYWHGESQGKDRNYHLNKLKKCNEKGIRLIHLFENEWIDNKELIKGKIKHILGLNNGEKIYARKCYIEEIQNNVKRDFLDKNHIQGSDNSTIKLGLWYPRNEGDELVAVMTFCKPRVSLGQKGNKYDYELSRFATERDYNVIGSFGKLFSYFKKNYDWNKIITYADLRWSEGNVYHKNSFHFMHNSQPNYWYFNKNKLSLSHRYNYRKQRLKELFPEIYSNDKTEIQIMREAGYDRIWDCGNLVFEYTKKK</sequence>
<dbReference type="GeneID" id="29058906"/>
<accession>A0A172JI97</accession>
<gene>
    <name evidence="1" type="ORF">AR9_g188</name>
</gene>
<dbReference type="Gene3D" id="3.40.960.10">
    <property type="entry name" value="VSR Endonuclease"/>
    <property type="match status" value="1"/>
</dbReference>
<keyword evidence="1" id="KW-0378">Hydrolase</keyword>